<proteinExistence type="predicted"/>
<organism evidence="1 2">
    <name type="scientific">Penicillium nordicum</name>
    <dbReference type="NCBI Taxonomy" id="229535"/>
    <lineage>
        <taxon>Eukaryota</taxon>
        <taxon>Fungi</taxon>
        <taxon>Dikarya</taxon>
        <taxon>Ascomycota</taxon>
        <taxon>Pezizomycotina</taxon>
        <taxon>Eurotiomycetes</taxon>
        <taxon>Eurotiomycetidae</taxon>
        <taxon>Eurotiales</taxon>
        <taxon>Aspergillaceae</taxon>
        <taxon>Penicillium</taxon>
    </lineage>
</organism>
<evidence type="ECO:0000313" key="1">
    <source>
        <dbReference type="EMBL" id="KOS41104.1"/>
    </source>
</evidence>
<protein>
    <submittedName>
        <fullName evidence="1">Uncharacterized protein</fullName>
    </submittedName>
</protein>
<sequence length="53" mass="6308">FRFSSDSVQIQFRFSSESIHNSDSIQIQFRFNSDSIHFRSPYTYIVSPILYVL</sequence>
<dbReference type="OrthoDB" id="8251006at2759"/>
<name>A0A0M8P4F4_9EURO</name>
<dbReference type="AlphaFoldDB" id="A0A0M8P4F4"/>
<accession>A0A0M8P4F4</accession>
<reference evidence="1 2" key="1">
    <citation type="submission" date="2015-08" db="EMBL/GenBank/DDBJ databases">
        <title>Genome sequencing of Penicillium nordicum.</title>
        <authorList>
            <person name="Nguyen H.D."/>
            <person name="Seifert K.A."/>
        </authorList>
    </citation>
    <scope>NUCLEOTIDE SEQUENCE [LARGE SCALE GENOMIC DNA]</scope>
    <source>
        <strain evidence="1 2">DAOMC 185683</strain>
    </source>
</reference>
<gene>
    <name evidence="1" type="ORF">ACN38_g8023</name>
</gene>
<keyword evidence="2" id="KW-1185">Reference proteome</keyword>
<dbReference type="EMBL" id="LHQQ01000142">
    <property type="protein sequence ID" value="KOS41104.1"/>
    <property type="molecule type" value="Genomic_DNA"/>
</dbReference>
<feature type="non-terminal residue" evidence="1">
    <location>
        <position position="1"/>
    </location>
</feature>
<evidence type="ECO:0000313" key="2">
    <source>
        <dbReference type="Proteomes" id="UP000037696"/>
    </source>
</evidence>
<comment type="caution">
    <text evidence="1">The sequence shown here is derived from an EMBL/GenBank/DDBJ whole genome shotgun (WGS) entry which is preliminary data.</text>
</comment>
<dbReference type="Proteomes" id="UP000037696">
    <property type="component" value="Unassembled WGS sequence"/>
</dbReference>